<dbReference type="EMBL" id="MDCO01000012">
    <property type="protein sequence ID" value="OEJ14027.1"/>
    <property type="molecule type" value="Genomic_DNA"/>
</dbReference>
<gene>
    <name evidence="4" type="ORF">BFL38_04630</name>
</gene>
<accession>A0A1E5ND54</accession>
<dbReference type="PROSITE" id="PS50297">
    <property type="entry name" value="ANK_REP_REGION"/>
    <property type="match status" value="4"/>
</dbReference>
<dbReference type="SUPFAM" id="SSF48403">
    <property type="entry name" value="Ankyrin repeat"/>
    <property type="match status" value="1"/>
</dbReference>
<dbReference type="PANTHER" id="PTHR24193">
    <property type="entry name" value="ANKYRIN REPEAT PROTEIN"/>
    <property type="match status" value="1"/>
</dbReference>
<dbReference type="InterPro" id="IPR036770">
    <property type="entry name" value="Ankyrin_rpt-contain_sf"/>
</dbReference>
<comment type="caution">
    <text evidence="4">The sequence shown here is derived from an EMBL/GenBank/DDBJ whole genome shotgun (WGS) entry which is preliminary data.</text>
</comment>
<sequence>MKKIIILFGMFLFTLYSQNDDNNKSKVSEKLINYVNEGNVKEAENILKKYNVNINNLDYEDFTLLSHAVMDNNIEMTELLLKYKADVNTVVNDGDTALILAADNNNMEMVRLLLSYGADIDYQGFRGRTALFCALEYNRKENIEMVKLLIKNKADVNIAYDGDNENEETPLMYAAMKGYKETVKILIANKADINKRNSNNANALIYAYMYGHEDIADILLQNGSDSLDKSLKVCRLNQSTLLSGNVPLRNAAVYSTNEVFLQKIIDNCADVNYKTYDFKTVLIEAAEYNNINAVKVLLKNNADVNVQNNGKTALMWACRSGNLEMTKMLLEAGADKNIKDGNYDALYYAREYGKNEEVIKLLTK</sequence>
<dbReference type="InterPro" id="IPR050663">
    <property type="entry name" value="Ankyrin-SOCS_Box"/>
</dbReference>
<dbReference type="Proteomes" id="UP000095247">
    <property type="component" value="Unassembled WGS sequence"/>
</dbReference>
<dbReference type="Pfam" id="PF13637">
    <property type="entry name" value="Ank_4"/>
    <property type="match status" value="1"/>
</dbReference>
<dbReference type="RefSeq" id="WP_069727320.1">
    <property type="nucleotide sequence ID" value="NZ_MDCO01000012.1"/>
</dbReference>
<dbReference type="PROSITE" id="PS50088">
    <property type="entry name" value="ANK_REPEAT"/>
    <property type="match status" value="5"/>
</dbReference>
<feature type="repeat" description="ANK" evidence="3">
    <location>
        <begin position="126"/>
        <end position="161"/>
    </location>
</feature>
<reference evidence="4 5" key="1">
    <citation type="submission" date="2016-08" db="EMBL/GenBank/DDBJ databases">
        <title>Characterization and recognition of Brachyspira hampsonii sp. nov., a novel intestinal spirochete that is pathogenic to pigs.</title>
        <authorList>
            <person name="Mirajkar N."/>
            <person name="La T."/>
            <person name="Phillips N."/>
            <person name="Hampson D."/>
            <person name="Gebhart C."/>
        </authorList>
    </citation>
    <scope>NUCLEOTIDE SEQUENCE [LARGE SCALE GENOMIC DNA]</scope>
    <source>
        <strain evidence="4 5">P280/1</strain>
    </source>
</reference>
<dbReference type="PRINTS" id="PR01415">
    <property type="entry name" value="ANKYRIN"/>
</dbReference>
<evidence type="ECO:0000313" key="4">
    <source>
        <dbReference type="EMBL" id="OEJ14027.1"/>
    </source>
</evidence>
<dbReference type="Pfam" id="PF12796">
    <property type="entry name" value="Ank_2"/>
    <property type="match status" value="2"/>
</dbReference>
<keyword evidence="1" id="KW-0677">Repeat</keyword>
<evidence type="ECO:0000313" key="5">
    <source>
        <dbReference type="Proteomes" id="UP000095247"/>
    </source>
</evidence>
<evidence type="ECO:0000256" key="1">
    <source>
        <dbReference type="ARBA" id="ARBA00022737"/>
    </source>
</evidence>
<dbReference type="GO" id="GO:0045944">
    <property type="term" value="P:positive regulation of transcription by RNA polymerase II"/>
    <property type="evidence" value="ECO:0007669"/>
    <property type="project" value="TreeGrafter"/>
</dbReference>
<feature type="repeat" description="ANK" evidence="3">
    <location>
        <begin position="309"/>
        <end position="341"/>
    </location>
</feature>
<organism evidence="4 5">
    <name type="scientific">Brachyspira hampsonii</name>
    <dbReference type="NCBI Taxonomy" id="1287055"/>
    <lineage>
        <taxon>Bacteria</taxon>
        <taxon>Pseudomonadati</taxon>
        <taxon>Spirochaetota</taxon>
        <taxon>Spirochaetia</taxon>
        <taxon>Brachyspirales</taxon>
        <taxon>Brachyspiraceae</taxon>
        <taxon>Brachyspira</taxon>
    </lineage>
</organism>
<dbReference type="PANTHER" id="PTHR24193:SF121">
    <property type="entry name" value="ADA2A-CONTAINING COMPLEX COMPONENT 3, ISOFORM D"/>
    <property type="match status" value="1"/>
</dbReference>
<dbReference type="AlphaFoldDB" id="A0A1E5ND54"/>
<dbReference type="GO" id="GO:0000976">
    <property type="term" value="F:transcription cis-regulatory region binding"/>
    <property type="evidence" value="ECO:0007669"/>
    <property type="project" value="TreeGrafter"/>
</dbReference>
<evidence type="ECO:0000256" key="3">
    <source>
        <dbReference type="PROSITE-ProRule" id="PRU00023"/>
    </source>
</evidence>
<name>A0A1E5ND54_9SPIR</name>
<keyword evidence="2 3" id="KW-0040">ANK repeat</keyword>
<feature type="repeat" description="ANK" evidence="3">
    <location>
        <begin position="166"/>
        <end position="198"/>
    </location>
</feature>
<evidence type="ECO:0000256" key="2">
    <source>
        <dbReference type="ARBA" id="ARBA00023043"/>
    </source>
</evidence>
<protein>
    <submittedName>
        <fullName evidence="4">Uncharacterized protein</fullName>
    </submittedName>
</protein>
<dbReference type="Gene3D" id="1.25.40.20">
    <property type="entry name" value="Ankyrin repeat-containing domain"/>
    <property type="match status" value="4"/>
</dbReference>
<dbReference type="InterPro" id="IPR002110">
    <property type="entry name" value="Ankyrin_rpt"/>
</dbReference>
<dbReference type="SMART" id="SM00248">
    <property type="entry name" value="ANK"/>
    <property type="match status" value="8"/>
</dbReference>
<feature type="repeat" description="ANK" evidence="3">
    <location>
        <begin position="277"/>
        <end position="309"/>
    </location>
</feature>
<feature type="repeat" description="ANK" evidence="3">
    <location>
        <begin position="93"/>
        <end position="125"/>
    </location>
</feature>
<proteinExistence type="predicted"/>